<dbReference type="SUPFAM" id="SSF56317">
    <property type="entry name" value="Carbon-nitrogen hydrolase"/>
    <property type="match status" value="1"/>
</dbReference>
<name>K6ZYI8_9ALTE</name>
<dbReference type="HAMAP" id="MF_01148">
    <property type="entry name" value="Lnt"/>
    <property type="match status" value="1"/>
</dbReference>
<feature type="transmembrane region" description="Helical" evidence="9">
    <location>
        <begin position="6"/>
        <end position="38"/>
    </location>
</feature>
<dbReference type="GO" id="GO:0042158">
    <property type="term" value="P:lipoprotein biosynthetic process"/>
    <property type="evidence" value="ECO:0007669"/>
    <property type="project" value="UniProtKB-UniRule"/>
</dbReference>
<keyword evidence="5 9" id="KW-0812">Transmembrane</keyword>
<evidence type="ECO:0000256" key="7">
    <source>
        <dbReference type="ARBA" id="ARBA00023136"/>
    </source>
</evidence>
<keyword evidence="8 9" id="KW-0012">Acyltransferase</keyword>
<dbReference type="UniPathway" id="UPA00666"/>
<evidence type="ECO:0000313" key="11">
    <source>
        <dbReference type="EMBL" id="GAC28355.1"/>
    </source>
</evidence>
<dbReference type="InterPro" id="IPR003010">
    <property type="entry name" value="C-N_Hydrolase"/>
</dbReference>
<dbReference type="Gene3D" id="3.60.110.10">
    <property type="entry name" value="Carbon-nitrogen hydrolase"/>
    <property type="match status" value="1"/>
</dbReference>
<feature type="transmembrane region" description="Helical" evidence="9">
    <location>
        <begin position="149"/>
        <end position="170"/>
    </location>
</feature>
<dbReference type="EC" id="2.3.1.269" evidence="9"/>
<feature type="domain" description="CN hydrolase" evidence="10">
    <location>
        <begin position="222"/>
        <end position="473"/>
    </location>
</feature>
<evidence type="ECO:0000259" key="10">
    <source>
        <dbReference type="PROSITE" id="PS50263"/>
    </source>
</evidence>
<feature type="transmembrane region" description="Helical" evidence="9">
    <location>
        <begin position="75"/>
        <end position="101"/>
    </location>
</feature>
<dbReference type="Proteomes" id="UP000006251">
    <property type="component" value="Unassembled WGS sequence"/>
</dbReference>
<organism evidence="11 12">
    <name type="scientific">Brumicola pallidula DSM 14239 = ACAM 615</name>
    <dbReference type="NCBI Taxonomy" id="1121922"/>
    <lineage>
        <taxon>Bacteria</taxon>
        <taxon>Pseudomonadati</taxon>
        <taxon>Pseudomonadota</taxon>
        <taxon>Gammaproteobacteria</taxon>
        <taxon>Alteromonadales</taxon>
        <taxon>Alteromonadaceae</taxon>
        <taxon>Brumicola</taxon>
    </lineage>
</organism>
<dbReference type="GO" id="GO:0016410">
    <property type="term" value="F:N-acyltransferase activity"/>
    <property type="evidence" value="ECO:0007669"/>
    <property type="project" value="UniProtKB-UniRule"/>
</dbReference>
<dbReference type="EMBL" id="BAEQ01000023">
    <property type="protein sequence ID" value="GAC28355.1"/>
    <property type="molecule type" value="Genomic_DNA"/>
</dbReference>
<keyword evidence="6 9" id="KW-1133">Transmembrane helix</keyword>
<keyword evidence="7 9" id="KW-0472">Membrane</keyword>
<evidence type="ECO:0000256" key="6">
    <source>
        <dbReference type="ARBA" id="ARBA00022989"/>
    </source>
</evidence>
<dbReference type="InterPro" id="IPR045378">
    <property type="entry name" value="LNT_N"/>
</dbReference>
<comment type="pathway">
    <text evidence="9">Protein modification; lipoprotein biosynthesis (N-acyl transfer).</text>
</comment>
<dbReference type="GO" id="GO:0005886">
    <property type="term" value="C:plasma membrane"/>
    <property type="evidence" value="ECO:0007669"/>
    <property type="project" value="UniProtKB-SubCell"/>
</dbReference>
<evidence type="ECO:0000313" key="12">
    <source>
        <dbReference type="Proteomes" id="UP000006251"/>
    </source>
</evidence>
<comment type="caution">
    <text evidence="11">The sequence shown here is derived from an EMBL/GenBank/DDBJ whole genome shotgun (WGS) entry which is preliminary data.</text>
</comment>
<evidence type="ECO:0000256" key="3">
    <source>
        <dbReference type="ARBA" id="ARBA00022475"/>
    </source>
</evidence>
<comment type="subcellular location">
    <subcellularLocation>
        <location evidence="1 9">Cell membrane</location>
        <topology evidence="1 9">Multi-pass membrane protein</topology>
    </subcellularLocation>
</comment>
<dbReference type="OrthoDB" id="9804277at2"/>
<evidence type="ECO:0000256" key="9">
    <source>
        <dbReference type="HAMAP-Rule" id="MF_01148"/>
    </source>
</evidence>
<keyword evidence="11" id="KW-0449">Lipoprotein</keyword>
<keyword evidence="4 9" id="KW-0808">Transferase</keyword>
<keyword evidence="3 9" id="KW-1003">Cell membrane</keyword>
<dbReference type="RefSeq" id="WP_006010455.1">
    <property type="nucleotide sequence ID" value="NZ_BAEQ01000023.1"/>
</dbReference>
<keyword evidence="12" id="KW-1185">Reference proteome</keyword>
<dbReference type="AlphaFoldDB" id="K6ZYI8"/>
<dbReference type="PANTHER" id="PTHR38686:SF1">
    <property type="entry name" value="APOLIPOPROTEIN N-ACYLTRANSFERASE"/>
    <property type="match status" value="1"/>
</dbReference>
<comment type="similarity">
    <text evidence="2 9">Belongs to the CN hydrolase family. Apolipoprotein N-acyltransferase subfamily.</text>
</comment>
<reference evidence="12" key="1">
    <citation type="journal article" date="2014" name="Environ. Microbiol.">
        <title>Comparative genomics of the marine bacterial genus Glaciecola reveals the high degree of genomic diversity and genomic characteristic for cold adaptation.</title>
        <authorList>
            <person name="Qin Q.L."/>
            <person name="Xie B.B."/>
            <person name="Yu Y."/>
            <person name="Shu Y.L."/>
            <person name="Rong J.C."/>
            <person name="Zhang Y.J."/>
            <person name="Zhao D.L."/>
            <person name="Chen X.L."/>
            <person name="Zhang X.Y."/>
            <person name="Chen B."/>
            <person name="Zhou B.C."/>
            <person name="Zhang Y.Z."/>
        </authorList>
    </citation>
    <scope>NUCLEOTIDE SEQUENCE [LARGE SCALE GENOMIC DNA]</scope>
    <source>
        <strain evidence="12">ACAM 615</strain>
    </source>
</reference>
<feature type="transmembrane region" description="Helical" evidence="9">
    <location>
        <begin position="486"/>
        <end position="502"/>
    </location>
</feature>
<evidence type="ECO:0000256" key="1">
    <source>
        <dbReference type="ARBA" id="ARBA00004651"/>
    </source>
</evidence>
<dbReference type="InterPro" id="IPR036526">
    <property type="entry name" value="C-N_Hydrolase_sf"/>
</dbReference>
<protein>
    <recommendedName>
        <fullName evidence="9">Apolipoprotein N-acyltransferase</fullName>
        <shortName evidence="9">ALP N-acyltransferase</shortName>
        <ecNumber evidence="9">2.3.1.269</ecNumber>
    </recommendedName>
</protein>
<evidence type="ECO:0000256" key="5">
    <source>
        <dbReference type="ARBA" id="ARBA00022692"/>
    </source>
</evidence>
<proteinExistence type="inferred from homology"/>
<sequence>MWLKGISLFILGASLTFAFAPFNAWWMPFIVLPIWFFVQVKLTEHSFKMAWFFSFGYFAAGISWIHVSIADHGGLPLVVSIAMMAVLCGYLALFPAIAIWLTNRYFAKQFWPLSLPLFWLALEFARAHFMTGFPWLSLGYSQLNGPLGGWLPIIGEIGVSAVLILITVNLGLSLKLIHEHTSWRINGLQSISVGVIFCVSGLVLNLISWTQPSGEIKRVTMVQGNIEQTVRWVPEQDRPTMQKYWNLTSDHWDSDLIIWPEAAIPKLEIAATEYLELLDKKATQTNTALITGIVDVNYSTQKIYNNLVSLGNDELGQNSIPYAYGHKNRFAKHHLLPIGEFVPFESILRKLAPIFDLPMSSFTRGDYVQANLVANGMKLAPAICFEIAFPNQIRANLNDNTDAIITVSNDAWFGDSHGPHQHLEIAQIRAKEFGLPVLRSTNTGVTAFVDHRGIISAIAPQFEDTVLTQDVMLVTGKTPYRELGNWPSYLFFFVLFIIGALLQRKIQIQ</sequence>
<accession>K6ZYI8</accession>
<dbReference type="PROSITE" id="PS50263">
    <property type="entry name" value="CN_HYDROLASE"/>
    <property type="match status" value="1"/>
</dbReference>
<dbReference type="STRING" id="1121922.GCA_000428905_00795"/>
<dbReference type="InterPro" id="IPR004563">
    <property type="entry name" value="Apolipo_AcylTrfase"/>
</dbReference>
<evidence type="ECO:0000256" key="4">
    <source>
        <dbReference type="ARBA" id="ARBA00022679"/>
    </source>
</evidence>
<feature type="transmembrane region" description="Helical" evidence="9">
    <location>
        <begin position="110"/>
        <end position="129"/>
    </location>
</feature>
<dbReference type="Pfam" id="PF00795">
    <property type="entry name" value="CN_hydrolase"/>
    <property type="match status" value="1"/>
</dbReference>
<dbReference type="NCBIfam" id="TIGR00546">
    <property type="entry name" value="lnt"/>
    <property type="match status" value="1"/>
</dbReference>
<evidence type="ECO:0000256" key="2">
    <source>
        <dbReference type="ARBA" id="ARBA00010065"/>
    </source>
</evidence>
<feature type="transmembrane region" description="Helical" evidence="9">
    <location>
        <begin position="191"/>
        <end position="209"/>
    </location>
</feature>
<dbReference type="Pfam" id="PF20154">
    <property type="entry name" value="LNT_N"/>
    <property type="match status" value="1"/>
</dbReference>
<dbReference type="PANTHER" id="PTHR38686">
    <property type="entry name" value="APOLIPOPROTEIN N-ACYLTRANSFERASE"/>
    <property type="match status" value="1"/>
</dbReference>
<evidence type="ECO:0000256" key="8">
    <source>
        <dbReference type="ARBA" id="ARBA00023315"/>
    </source>
</evidence>
<feature type="transmembrane region" description="Helical" evidence="9">
    <location>
        <begin position="50"/>
        <end position="69"/>
    </location>
</feature>
<dbReference type="CDD" id="cd07571">
    <property type="entry name" value="ALP_N-acyl_transferase"/>
    <property type="match status" value="1"/>
</dbReference>
<comment type="catalytic activity">
    <reaction evidence="9">
        <text>N-terminal S-1,2-diacyl-sn-glyceryl-L-cysteinyl-[lipoprotein] + a glycerophospholipid = N-acyl-S-1,2-diacyl-sn-glyceryl-L-cysteinyl-[lipoprotein] + a 2-acyl-sn-glycero-3-phospholipid + H(+)</text>
        <dbReference type="Rhea" id="RHEA:48228"/>
        <dbReference type="Rhea" id="RHEA-COMP:14681"/>
        <dbReference type="Rhea" id="RHEA-COMP:14684"/>
        <dbReference type="ChEBI" id="CHEBI:15378"/>
        <dbReference type="ChEBI" id="CHEBI:136912"/>
        <dbReference type="ChEBI" id="CHEBI:140656"/>
        <dbReference type="ChEBI" id="CHEBI:140657"/>
        <dbReference type="ChEBI" id="CHEBI:140660"/>
        <dbReference type="EC" id="2.3.1.269"/>
    </reaction>
</comment>
<gene>
    <name evidence="9 11" type="primary">lnt</name>
    <name evidence="11" type="ORF">GPAL_1488</name>
</gene>
<comment type="function">
    <text evidence="9">Catalyzes the phospholipid dependent N-acylation of the N-terminal cysteine of apolipoprotein, the last step in lipoprotein maturation.</text>
</comment>